<reference evidence="1 2" key="1">
    <citation type="journal article" date="2013" name="Mar. Genomics">
        <title>Expression of sulfatases in Rhodopirellula baltica and the diversity of sulfatases in the genus Rhodopirellula.</title>
        <authorList>
            <person name="Wegner C.E."/>
            <person name="Richter-Heitmann T."/>
            <person name="Klindworth A."/>
            <person name="Klockow C."/>
            <person name="Richter M."/>
            <person name="Achstetter T."/>
            <person name="Glockner F.O."/>
            <person name="Harder J."/>
        </authorList>
    </citation>
    <scope>NUCLEOTIDE SEQUENCE [LARGE SCALE GENOMIC DNA]</scope>
    <source>
        <strain evidence="1 2">SM1</strain>
    </source>
</reference>
<protein>
    <submittedName>
        <fullName evidence="1">Uncharacterized protein</fullName>
    </submittedName>
</protein>
<keyword evidence="2" id="KW-1185">Reference proteome</keyword>
<accession>M5RIS3</accession>
<evidence type="ECO:0000313" key="1">
    <source>
        <dbReference type="EMBL" id="EMI15267.1"/>
    </source>
</evidence>
<dbReference type="AlphaFoldDB" id="M5RIS3"/>
<proteinExistence type="predicted"/>
<dbReference type="Proteomes" id="UP000011991">
    <property type="component" value="Unassembled WGS sequence"/>
</dbReference>
<dbReference type="EMBL" id="ANOG01001129">
    <property type="protein sequence ID" value="EMI15267.1"/>
    <property type="molecule type" value="Genomic_DNA"/>
</dbReference>
<name>M5RIS3_9BACT</name>
<sequence length="63" mass="7426">MSKSSPSLCLRKLATLWMRCHHKPRENRLLEDEATVVVGRENLFERLDQPFVSTQRHFGAFRV</sequence>
<evidence type="ECO:0000313" key="2">
    <source>
        <dbReference type="Proteomes" id="UP000011991"/>
    </source>
</evidence>
<gene>
    <name evidence="1" type="ORF">RMSM_07810</name>
</gene>
<comment type="caution">
    <text evidence="1">The sequence shown here is derived from an EMBL/GenBank/DDBJ whole genome shotgun (WGS) entry which is preliminary data.</text>
</comment>
<organism evidence="1 2">
    <name type="scientific">Rhodopirellula maiorica SM1</name>
    <dbReference type="NCBI Taxonomy" id="1265738"/>
    <lineage>
        <taxon>Bacteria</taxon>
        <taxon>Pseudomonadati</taxon>
        <taxon>Planctomycetota</taxon>
        <taxon>Planctomycetia</taxon>
        <taxon>Pirellulales</taxon>
        <taxon>Pirellulaceae</taxon>
        <taxon>Novipirellula</taxon>
    </lineage>
</organism>